<dbReference type="PANTHER" id="PTHR30238:SF4">
    <property type="entry name" value="SLL1022 PROTEIN"/>
    <property type="match status" value="1"/>
</dbReference>
<dbReference type="KEGG" id="lti:JW886_06470"/>
<dbReference type="NCBIfam" id="NF010613">
    <property type="entry name" value="PRK14013.1-3"/>
    <property type="match status" value="1"/>
</dbReference>
<feature type="transmembrane region" description="Helical" evidence="1">
    <location>
        <begin position="269"/>
        <end position="291"/>
    </location>
</feature>
<keyword evidence="1" id="KW-0472">Membrane</keyword>
<accession>A0AA45QQV5</accession>
<feature type="transmembrane region" description="Helical" evidence="1">
    <location>
        <begin position="121"/>
        <end position="139"/>
    </location>
</feature>
<dbReference type="RefSeq" id="WP_205272327.1">
    <property type="nucleotide sequence ID" value="NZ_CP070381.1"/>
</dbReference>
<dbReference type="PANTHER" id="PTHR30238">
    <property type="entry name" value="MEMBRANE BOUND PREDICTED REDOX MODULATOR"/>
    <property type="match status" value="1"/>
</dbReference>
<evidence type="ECO:0000313" key="2">
    <source>
        <dbReference type="EMBL" id="QSE76110.1"/>
    </source>
</evidence>
<dbReference type="Pfam" id="PF04332">
    <property type="entry name" value="DUF475"/>
    <property type="match status" value="1"/>
</dbReference>
<name>A0AA45QQV5_9LACT</name>
<feature type="transmembrane region" description="Helical" evidence="1">
    <location>
        <begin position="62"/>
        <end position="88"/>
    </location>
</feature>
<dbReference type="Proteomes" id="UP000663608">
    <property type="component" value="Chromosome"/>
</dbReference>
<protein>
    <submittedName>
        <fullName evidence="2">DUF475 domain-containing protein</fullName>
    </submittedName>
</protein>
<feature type="transmembrane region" description="Helical" evidence="1">
    <location>
        <begin position="300"/>
        <end position="322"/>
    </location>
</feature>
<reference evidence="2 3" key="1">
    <citation type="submission" date="2021-02" db="EMBL/GenBank/DDBJ databases">
        <title>Complete genome sequence of Lactococcus lactis strain K_LL004.</title>
        <authorList>
            <person name="Kim H.B."/>
        </authorList>
    </citation>
    <scope>NUCLEOTIDE SEQUENCE [LARGE SCALE GENOMIC DNA]</scope>
    <source>
        <strain evidence="2 3">K_LL004</strain>
    </source>
</reference>
<gene>
    <name evidence="2" type="ORF">JW886_06470</name>
</gene>
<keyword evidence="3" id="KW-1185">Reference proteome</keyword>
<dbReference type="EMBL" id="CP070872">
    <property type="protein sequence ID" value="QSE76110.1"/>
    <property type="molecule type" value="Genomic_DNA"/>
</dbReference>
<feature type="transmembrane region" description="Helical" evidence="1">
    <location>
        <begin position="184"/>
        <end position="200"/>
    </location>
</feature>
<evidence type="ECO:0000313" key="3">
    <source>
        <dbReference type="Proteomes" id="UP000663608"/>
    </source>
</evidence>
<keyword evidence="1" id="KW-1133">Transmembrane helix</keyword>
<feature type="transmembrane region" description="Helical" evidence="1">
    <location>
        <begin position="160"/>
        <end position="178"/>
    </location>
</feature>
<proteinExistence type="predicted"/>
<evidence type="ECO:0000256" key="1">
    <source>
        <dbReference type="SAM" id="Phobius"/>
    </source>
</evidence>
<feature type="transmembrane region" description="Helical" evidence="1">
    <location>
        <begin position="328"/>
        <end position="348"/>
    </location>
</feature>
<keyword evidence="1" id="KW-0812">Transmembrane</keyword>
<dbReference type="AlphaFoldDB" id="A0AA45QQV5"/>
<feature type="transmembrane region" description="Helical" evidence="1">
    <location>
        <begin position="6"/>
        <end position="33"/>
    </location>
</feature>
<organism evidence="2 3">
    <name type="scientific">Lactococcus taiwanensis</name>
    <dbReference type="NCBI Taxonomy" id="1151742"/>
    <lineage>
        <taxon>Bacteria</taxon>
        <taxon>Bacillati</taxon>
        <taxon>Bacillota</taxon>
        <taxon>Bacilli</taxon>
        <taxon>Lactobacillales</taxon>
        <taxon>Streptococcaceae</taxon>
        <taxon>Lactococcus</taxon>
    </lineage>
</organism>
<dbReference type="InterPro" id="IPR007427">
    <property type="entry name" value="DUF475"/>
</dbReference>
<sequence length="354" mass="38736">MKHFRGAIFVSILALIIAYIYGGMTALVLAAILGVMEISLSFDNAIVNARILERMSYKWREVFLTVGMLIAVLGMRFLFPLLVVSISAHLNPIDALMLAMAKGDPSQPGTYAYILNHAHPMIAAFGGMFLLMLALDFFFDFQVVHWLGFPEKILRKIGRFPAATSLCSLILLLILSHFVAKDSFLVLFSGLIGIVLYLAVQGLGHLMAQHGTLAEVEEELENSNSKQSTPPVLLTGKAAFGLFLYLEMIDASFSFDGAIGAFAITPDPIIIMLGLGFIGAMFVRSLTIFLVEKGTLNELIYLEHGAHWAILILAILLLLSIAIEIPEIITGVLGAIIIGCSLISSLFYNRKSRR</sequence>